<dbReference type="PANTHER" id="PTHR30629">
    <property type="entry name" value="PROPHAGE INTEGRASE"/>
    <property type="match status" value="1"/>
</dbReference>
<dbReference type="Gene3D" id="1.10.150.130">
    <property type="match status" value="1"/>
</dbReference>
<dbReference type="GO" id="GO:0003677">
    <property type="term" value="F:DNA binding"/>
    <property type="evidence" value="ECO:0007669"/>
    <property type="project" value="UniProtKB-KW"/>
</dbReference>
<feature type="non-terminal residue" evidence="6">
    <location>
        <position position="202"/>
    </location>
</feature>
<dbReference type="InterPro" id="IPR011010">
    <property type="entry name" value="DNA_brk_join_enz"/>
</dbReference>
<gene>
    <name evidence="6" type="ORF">METZ01_LOCUS462202</name>
</gene>
<evidence type="ECO:0000313" key="6">
    <source>
        <dbReference type="EMBL" id="SVE09348.1"/>
    </source>
</evidence>
<dbReference type="InterPro" id="IPR050808">
    <property type="entry name" value="Phage_Integrase"/>
</dbReference>
<dbReference type="InterPro" id="IPR010998">
    <property type="entry name" value="Integrase_recombinase_N"/>
</dbReference>
<comment type="similarity">
    <text evidence="1">Belongs to the 'phage' integrase family.</text>
</comment>
<evidence type="ECO:0000256" key="1">
    <source>
        <dbReference type="ARBA" id="ARBA00008857"/>
    </source>
</evidence>
<dbReference type="GO" id="GO:0015074">
    <property type="term" value="P:DNA integration"/>
    <property type="evidence" value="ECO:0007669"/>
    <property type="project" value="UniProtKB-KW"/>
</dbReference>
<dbReference type="PANTHER" id="PTHR30629:SF2">
    <property type="entry name" value="PROPHAGE INTEGRASE INTS-RELATED"/>
    <property type="match status" value="1"/>
</dbReference>
<sequence length="202" mass="22894">MKLTNATVQSLRPKAKAYSISDGGGLFVEVMSSGRRVWRIRYRLNRKQEKATLGEYPSFSLAEARKWREDCRGLVARGISPAAERKKQKGETTVASLYTQWIEEVVSKRNKNPACIQRMMGKDVLPTLKNRRLSEITVADVQAIVQTIKRRGSDQVALKVRNELKRMFDYAIGTGRLQINPAAQVIPRYIAQTQSREVTLSP</sequence>
<dbReference type="AlphaFoldDB" id="A0A383AQG8"/>
<evidence type="ECO:0000256" key="3">
    <source>
        <dbReference type="ARBA" id="ARBA00023125"/>
    </source>
</evidence>
<organism evidence="6">
    <name type="scientific">marine metagenome</name>
    <dbReference type="NCBI Taxonomy" id="408172"/>
    <lineage>
        <taxon>unclassified sequences</taxon>
        <taxon>metagenomes</taxon>
        <taxon>ecological metagenomes</taxon>
    </lineage>
</organism>
<feature type="domain" description="Integrase DNA-binding" evidence="4">
    <location>
        <begin position="3"/>
        <end position="88"/>
    </location>
</feature>
<evidence type="ECO:0000259" key="5">
    <source>
        <dbReference type="Pfam" id="PF22022"/>
    </source>
</evidence>
<evidence type="ECO:0000259" key="4">
    <source>
        <dbReference type="Pfam" id="PF13356"/>
    </source>
</evidence>
<dbReference type="Pfam" id="PF13356">
    <property type="entry name" value="Arm-DNA-bind_3"/>
    <property type="match status" value="1"/>
</dbReference>
<evidence type="ECO:0000256" key="2">
    <source>
        <dbReference type="ARBA" id="ARBA00022908"/>
    </source>
</evidence>
<dbReference type="Pfam" id="PF22022">
    <property type="entry name" value="Phage_int_M"/>
    <property type="match status" value="1"/>
</dbReference>
<dbReference type="InterPro" id="IPR025166">
    <property type="entry name" value="Integrase_DNA_bind_dom"/>
</dbReference>
<protein>
    <submittedName>
        <fullName evidence="6">Uncharacterized protein</fullName>
    </submittedName>
</protein>
<proteinExistence type="inferred from homology"/>
<dbReference type="SUPFAM" id="SSF56349">
    <property type="entry name" value="DNA breaking-rejoining enzymes"/>
    <property type="match status" value="1"/>
</dbReference>
<accession>A0A383AQG8</accession>
<reference evidence="6" key="1">
    <citation type="submission" date="2018-05" db="EMBL/GenBank/DDBJ databases">
        <authorList>
            <person name="Lanie J.A."/>
            <person name="Ng W.-L."/>
            <person name="Kazmierczak K.M."/>
            <person name="Andrzejewski T.M."/>
            <person name="Davidsen T.M."/>
            <person name="Wayne K.J."/>
            <person name="Tettelin H."/>
            <person name="Glass J.I."/>
            <person name="Rusch D."/>
            <person name="Podicherti R."/>
            <person name="Tsui H.-C.T."/>
            <person name="Winkler M.E."/>
        </authorList>
    </citation>
    <scope>NUCLEOTIDE SEQUENCE</scope>
</reference>
<dbReference type="InterPro" id="IPR038488">
    <property type="entry name" value="Integrase_DNA-bd_sf"/>
</dbReference>
<dbReference type="EMBL" id="UINC01193637">
    <property type="protein sequence ID" value="SVE09348.1"/>
    <property type="molecule type" value="Genomic_DNA"/>
</dbReference>
<name>A0A383AQG8_9ZZZZ</name>
<feature type="domain" description="Phage integrase central" evidence="5">
    <location>
        <begin position="99"/>
        <end position="185"/>
    </location>
</feature>
<dbReference type="Gene3D" id="3.30.160.390">
    <property type="entry name" value="Integrase, DNA-binding domain"/>
    <property type="match status" value="1"/>
</dbReference>
<keyword evidence="3" id="KW-0238">DNA-binding</keyword>
<keyword evidence="2" id="KW-0229">DNA integration</keyword>
<dbReference type="InterPro" id="IPR053876">
    <property type="entry name" value="Phage_int_M"/>
</dbReference>